<dbReference type="InterPro" id="IPR005119">
    <property type="entry name" value="LysR_subst-bd"/>
</dbReference>
<gene>
    <name evidence="6" type="ORF">B2M26_01070</name>
</gene>
<accession>A0A1V4EWY0</accession>
<dbReference type="CDD" id="cd05466">
    <property type="entry name" value="PBP2_LTTR_substrate"/>
    <property type="match status" value="1"/>
</dbReference>
<dbReference type="Gene3D" id="3.40.190.290">
    <property type="match status" value="1"/>
</dbReference>
<dbReference type="GO" id="GO:0000976">
    <property type="term" value="F:transcription cis-regulatory region binding"/>
    <property type="evidence" value="ECO:0007669"/>
    <property type="project" value="TreeGrafter"/>
</dbReference>
<evidence type="ECO:0000256" key="1">
    <source>
        <dbReference type="ARBA" id="ARBA00009437"/>
    </source>
</evidence>
<dbReference type="PRINTS" id="PR00039">
    <property type="entry name" value="HTHLYSR"/>
</dbReference>
<dbReference type="PANTHER" id="PTHR30126">
    <property type="entry name" value="HTH-TYPE TRANSCRIPTIONAL REGULATOR"/>
    <property type="match status" value="1"/>
</dbReference>
<dbReference type="SUPFAM" id="SSF53850">
    <property type="entry name" value="Periplasmic binding protein-like II"/>
    <property type="match status" value="1"/>
</dbReference>
<dbReference type="GO" id="GO:0003700">
    <property type="term" value="F:DNA-binding transcription factor activity"/>
    <property type="evidence" value="ECO:0007669"/>
    <property type="project" value="InterPro"/>
</dbReference>
<dbReference type="AlphaFoldDB" id="A0A1V4EWY0"/>
<dbReference type="Proteomes" id="UP000190229">
    <property type="component" value="Unassembled WGS sequence"/>
</dbReference>
<keyword evidence="2" id="KW-0805">Transcription regulation</keyword>
<protein>
    <recommendedName>
        <fullName evidence="5">HTH lysR-type domain-containing protein</fullName>
    </recommendedName>
</protein>
<dbReference type="InterPro" id="IPR000847">
    <property type="entry name" value="LysR_HTH_N"/>
</dbReference>
<dbReference type="InterPro" id="IPR036390">
    <property type="entry name" value="WH_DNA-bd_sf"/>
</dbReference>
<evidence type="ECO:0000256" key="4">
    <source>
        <dbReference type="ARBA" id="ARBA00023163"/>
    </source>
</evidence>
<proteinExistence type="inferred from homology"/>
<evidence type="ECO:0000256" key="2">
    <source>
        <dbReference type="ARBA" id="ARBA00023015"/>
    </source>
</evidence>
<evidence type="ECO:0000256" key="3">
    <source>
        <dbReference type="ARBA" id="ARBA00023125"/>
    </source>
</evidence>
<dbReference type="EMBL" id="MWPS01000003">
    <property type="protein sequence ID" value="OPG17360.1"/>
    <property type="molecule type" value="Genomic_DNA"/>
</dbReference>
<dbReference type="Pfam" id="PF03466">
    <property type="entry name" value="LysR_substrate"/>
    <property type="match status" value="1"/>
</dbReference>
<name>A0A1V4EWY0_9BACL</name>
<dbReference type="InterPro" id="IPR036388">
    <property type="entry name" value="WH-like_DNA-bd_sf"/>
</dbReference>
<keyword evidence="4" id="KW-0804">Transcription</keyword>
<reference evidence="6 7" key="1">
    <citation type="submission" date="2017-02" db="EMBL/GenBank/DDBJ databases">
        <title>Draft genome of Acidibacillus ferrooxidans Huett2.</title>
        <authorList>
            <person name="Schopf S."/>
        </authorList>
    </citation>
    <scope>NUCLEOTIDE SEQUENCE [LARGE SCALE GENOMIC DNA]</scope>
    <source>
        <strain evidence="6 7">Huett2</strain>
    </source>
</reference>
<evidence type="ECO:0000313" key="7">
    <source>
        <dbReference type="Proteomes" id="UP000190229"/>
    </source>
</evidence>
<keyword evidence="7" id="KW-1185">Reference proteome</keyword>
<dbReference type="PROSITE" id="PS50931">
    <property type="entry name" value="HTH_LYSR"/>
    <property type="match status" value="1"/>
</dbReference>
<dbReference type="RefSeq" id="WP_079289706.1">
    <property type="nucleotide sequence ID" value="NZ_MWPS01000003.1"/>
</dbReference>
<comment type="similarity">
    <text evidence="1">Belongs to the LysR transcriptional regulatory family.</text>
</comment>
<evidence type="ECO:0000259" key="5">
    <source>
        <dbReference type="PROSITE" id="PS50931"/>
    </source>
</evidence>
<feature type="domain" description="HTH lysR-type" evidence="5">
    <location>
        <begin position="1"/>
        <end position="58"/>
    </location>
</feature>
<dbReference type="SUPFAM" id="SSF46785">
    <property type="entry name" value="Winged helix' DNA-binding domain"/>
    <property type="match status" value="1"/>
</dbReference>
<comment type="caution">
    <text evidence="6">The sequence shown here is derived from an EMBL/GenBank/DDBJ whole genome shotgun (WGS) entry which is preliminary data.</text>
</comment>
<dbReference type="Gene3D" id="1.10.10.10">
    <property type="entry name" value="Winged helix-like DNA-binding domain superfamily/Winged helix DNA-binding domain"/>
    <property type="match status" value="1"/>
</dbReference>
<evidence type="ECO:0000313" key="6">
    <source>
        <dbReference type="EMBL" id="OPG17360.1"/>
    </source>
</evidence>
<organism evidence="6 7">
    <name type="scientific">Ferroacidibacillus organovorans</name>
    <dbReference type="NCBI Taxonomy" id="1765683"/>
    <lineage>
        <taxon>Bacteria</taxon>
        <taxon>Bacillati</taxon>
        <taxon>Bacillota</taxon>
        <taxon>Bacilli</taxon>
        <taxon>Bacillales</taxon>
        <taxon>Alicyclobacillaceae</taxon>
        <taxon>Ferroacidibacillus</taxon>
    </lineage>
</organism>
<dbReference type="Pfam" id="PF00126">
    <property type="entry name" value="HTH_1"/>
    <property type="match status" value="1"/>
</dbReference>
<dbReference type="PANTHER" id="PTHR30126:SF78">
    <property type="entry name" value="HTH LYSR-TYPE DOMAIN-CONTAINING PROTEIN"/>
    <property type="match status" value="1"/>
</dbReference>
<keyword evidence="3" id="KW-0238">DNA-binding</keyword>
<sequence length="294" mass="34352">MDEKDWRLIEMLSSEKSITGAAQRLYVTQPSLTYRIQQIEQMFGAKILIRRKTGIEFTAEGELIACYARQSLRELQKIKDRVANTGSNVRGILRLGVSSIFAHYRLPELLKVFLQHYPDVEINVKTGWSTEILQSVYREEVHIGIIRGDFQWPEHRHRLYYEPIHIVSKREVDLAVLPKLPRIQYKTDLPLKNMIDSWWQSTYKSLAPRTTMEVDNIQTCKELVKMDLGYAILPGICLQETDHLKIHPLQSSDRKILYRNTWLLCRDSLLELSAIRAFVDFSSNFNIDQNDTEL</sequence>